<gene>
    <name evidence="1" type="primary">hpnC</name>
    <name evidence="1" type="ORF">OG469_31810</name>
</gene>
<dbReference type="SFLD" id="SFLDS00005">
    <property type="entry name" value="Isoprenoid_Synthase_Type_I"/>
    <property type="match status" value="1"/>
</dbReference>
<dbReference type="Proteomes" id="UP001432014">
    <property type="component" value="Chromosome"/>
</dbReference>
<accession>A0ABZ1WFK4</accession>
<dbReference type="SFLD" id="SFLDG01212">
    <property type="entry name" value="Phytoene_synthase_like"/>
    <property type="match status" value="1"/>
</dbReference>
<proteinExistence type="predicted"/>
<organism evidence="1 2">
    <name type="scientific">Kitasatospora herbaricolor</name>
    <dbReference type="NCBI Taxonomy" id="68217"/>
    <lineage>
        <taxon>Bacteria</taxon>
        <taxon>Bacillati</taxon>
        <taxon>Actinomycetota</taxon>
        <taxon>Actinomycetes</taxon>
        <taxon>Kitasatosporales</taxon>
        <taxon>Streptomycetaceae</taxon>
        <taxon>Kitasatospora</taxon>
    </lineage>
</organism>
<protein>
    <submittedName>
        <fullName evidence="1">Squalene synthase HpnC</fullName>
        <ecNumber evidence="1">2.5.1.21</ecNumber>
    </submittedName>
</protein>
<dbReference type="EC" id="2.5.1.21" evidence="1"/>
<evidence type="ECO:0000313" key="2">
    <source>
        <dbReference type="Proteomes" id="UP001432014"/>
    </source>
</evidence>
<dbReference type="EMBL" id="CP108482">
    <property type="protein sequence ID" value="WUS59690.1"/>
    <property type="molecule type" value="Genomic_DNA"/>
</dbReference>
<dbReference type="PANTHER" id="PTHR31480">
    <property type="entry name" value="BIFUNCTIONAL LYCOPENE CYCLASE/PHYTOENE SYNTHASE"/>
    <property type="match status" value="1"/>
</dbReference>
<sequence>MTLDKADLENFPVAPFFLPAAWRTDLMAVYGFARLVDDAGDGDLADPAGTARQLDVAVPAPARPAAGAPAGPPGAEETAFRLALLDGLERDLDRVFETALDPASADRPRHPLMRSLVPLVGRHALTPEPFRRLIAANRVDQTTARYPGYQDLTDYCRLSADPVGRLVLSIAGVSTPERIALSDAICTALQIVEHLQDVAEDLARGRIYLPAEDLARFGVTEADLAAPSAGPAVRELVAFEADRTRTLLDRGAPLVGTVRGRLRLLLAGFTAGGYAALAAVEAAGYDVLAQQAKPDKRRLAAKAAAIFAKGR</sequence>
<keyword evidence="2" id="KW-1185">Reference proteome</keyword>
<dbReference type="InterPro" id="IPR044843">
    <property type="entry name" value="Trans_IPPS_bact-type"/>
</dbReference>
<dbReference type="GO" id="GO:0051996">
    <property type="term" value="F:squalene synthase [NAD(P)H] activity"/>
    <property type="evidence" value="ECO:0007669"/>
    <property type="project" value="UniProtKB-EC"/>
</dbReference>
<dbReference type="InterPro" id="IPR008949">
    <property type="entry name" value="Isoprenoid_synthase_dom_sf"/>
</dbReference>
<dbReference type="Pfam" id="PF00494">
    <property type="entry name" value="SQS_PSY"/>
    <property type="match status" value="1"/>
</dbReference>
<dbReference type="NCBIfam" id="TIGR03464">
    <property type="entry name" value="HpnC"/>
    <property type="match status" value="1"/>
</dbReference>
<dbReference type="Gene3D" id="1.10.600.10">
    <property type="entry name" value="Farnesyl Diphosphate Synthase"/>
    <property type="match status" value="1"/>
</dbReference>
<name>A0ABZ1WFK4_9ACTN</name>
<evidence type="ECO:0000313" key="1">
    <source>
        <dbReference type="EMBL" id="WUS59690.1"/>
    </source>
</evidence>
<dbReference type="SFLD" id="SFLDG01018">
    <property type="entry name" value="Squalene/Phytoene_Synthase_Lik"/>
    <property type="match status" value="1"/>
</dbReference>
<dbReference type="InterPro" id="IPR002060">
    <property type="entry name" value="Squ/phyt_synthse"/>
</dbReference>
<keyword evidence="1" id="KW-0808">Transferase</keyword>
<reference evidence="1 2" key="1">
    <citation type="submission" date="2022-10" db="EMBL/GenBank/DDBJ databases">
        <title>The complete genomes of actinobacterial strains from the NBC collection.</title>
        <authorList>
            <person name="Joergensen T.S."/>
            <person name="Alvarez Arevalo M."/>
            <person name="Sterndorff E.B."/>
            <person name="Faurdal D."/>
            <person name="Vuksanovic O."/>
            <person name="Mourched A.-S."/>
            <person name="Charusanti P."/>
            <person name="Shaw S."/>
            <person name="Blin K."/>
            <person name="Weber T."/>
        </authorList>
    </citation>
    <scope>NUCLEOTIDE SEQUENCE [LARGE SCALE GENOMIC DNA]</scope>
    <source>
        <strain evidence="1 2">NBC_01247</strain>
    </source>
</reference>
<dbReference type="SUPFAM" id="SSF48576">
    <property type="entry name" value="Terpenoid synthases"/>
    <property type="match status" value="1"/>
</dbReference>
<dbReference type="InterPro" id="IPR017827">
    <property type="entry name" value="HSQ_synthase_HpnC"/>
</dbReference>
<dbReference type="RefSeq" id="WP_329494202.1">
    <property type="nucleotide sequence ID" value="NZ_CP108460.1"/>
</dbReference>